<proteinExistence type="predicted"/>
<organism evidence="1 2">
    <name type="scientific">Coemansia furcata</name>
    <dbReference type="NCBI Taxonomy" id="417177"/>
    <lineage>
        <taxon>Eukaryota</taxon>
        <taxon>Fungi</taxon>
        <taxon>Fungi incertae sedis</taxon>
        <taxon>Zoopagomycota</taxon>
        <taxon>Kickxellomycotina</taxon>
        <taxon>Kickxellomycetes</taxon>
        <taxon>Kickxellales</taxon>
        <taxon>Kickxellaceae</taxon>
        <taxon>Coemansia</taxon>
    </lineage>
</organism>
<protein>
    <submittedName>
        <fullName evidence="1">Uncharacterized protein</fullName>
    </submittedName>
</protein>
<evidence type="ECO:0000313" key="2">
    <source>
        <dbReference type="Proteomes" id="UP001140096"/>
    </source>
</evidence>
<comment type="caution">
    <text evidence="1">The sequence shown here is derived from an EMBL/GenBank/DDBJ whole genome shotgun (WGS) entry which is preliminary data.</text>
</comment>
<dbReference type="EMBL" id="JANBUP010000034">
    <property type="protein sequence ID" value="KAJ2813637.1"/>
    <property type="molecule type" value="Genomic_DNA"/>
</dbReference>
<accession>A0ACC1LQV8</accession>
<evidence type="ECO:0000313" key="1">
    <source>
        <dbReference type="EMBL" id="KAJ2813637.1"/>
    </source>
</evidence>
<gene>
    <name evidence="1" type="ORF">H4S07_000527</name>
</gene>
<reference evidence="1" key="1">
    <citation type="submission" date="2022-07" db="EMBL/GenBank/DDBJ databases">
        <title>Phylogenomic reconstructions and comparative analyses of Kickxellomycotina fungi.</title>
        <authorList>
            <person name="Reynolds N.K."/>
            <person name="Stajich J.E."/>
            <person name="Barry K."/>
            <person name="Grigoriev I.V."/>
            <person name="Crous P."/>
            <person name="Smith M.E."/>
        </authorList>
    </citation>
    <scope>NUCLEOTIDE SEQUENCE</scope>
    <source>
        <strain evidence="1">CBS 102833</strain>
    </source>
</reference>
<dbReference type="Proteomes" id="UP001140096">
    <property type="component" value="Unassembled WGS sequence"/>
</dbReference>
<sequence length="2155" mass="233126">MFEAAAAQDNHTGTIIDADMPTPVTSNMPSEDEFYDCTSHTSVSSTKPSLDGSAPPALTLSQSSAEAAATPVVDNAGDGSPESPKSQRFRSLTSSRVPNNTSGGNSSNNGSHNPSTSVKSSLRRSATTRVNTLAKFSGSTSSLVEERARHAVRAMAEACTTGVSVREADERRSRAFSRLLVGRRLSNGGGADQPEAHVIRSSSASTREGTRSTSSEDLAAKPRLRHIPLHHVSSHNRVTGMARTDALNDAANSISSTTESVSLSSVTPEPESRTLSMTDDRKAVAITRSASLEARFDRRMRDSLANWVICFGSVHFDVDQGPTLSLLYPHVPFSESERAAICFSSMPDSTIYELYDSAYSFHFRVDPVRLGLPKDRIFLYGHVFFRQKRDPLMRRGGFQRSIVIISHLPYHGLFSRMVYMLGPLYFDLGTAILEAAAHNVTSWPAPSPGRAYELPFLGTALSVELPESNASQLLETSRFPLDRFDPGEHILASVTCDGLFRSFRDTLEDLWVCWELMILGEPLVVLADTPSRCSEAVVGLVDIIFPITYCGDYRPYFTIQDPDFRAIVSKTHVPTNTVVGVSNPFFSEALSHWPHKLYLGTSGRMAQMHRAASRGTGGTSNSSNNNTNSNNSSSSGGSGSGSRQGLQSKYKCAVSKDRPFAEHLLNSLKTGKQSPWMINNMLRRHFIDLTVQFLAPLNRYFSTLIPQVHSAVAIPLAKPDALAKATSTNTLSWFTPPSALRPWRTDDFMASLASFGISPQLTSRHSTTTAADVFVSVFSGTGSSNTVSGGISSSSESGAKTSDSGNATTTSSFLPWKSKKSSKKTSDEWTQLYVHFLKCGNFATWLAHRTNEAERALLSRFRQELGQGDVHAWCRGYDYPLGLGAQHLAAEMEALELATMDLGQSVGSSSPSNAVAVGESGSALNQPHVKHVFYHGEAEDERLQAERHRQQVLRERQERLAASEQPVYGSDGSLVGYRRQAGSSPVPTPSVSIAKQQQQSHMPAAGLKQLGQRITQARRAQHVMLQAAWQISELLGATAMARIPLEHRKSGSAISGNSSSVQQGSTPTDAESRALRQQLSILLEYMAASTGCLFLPLVSGDYAPRPMTTHTMEPPSDIDVDLSSDAGSENPIDDAEVEAARLLHSTKLYSFGSMTNNNNASSSHPRRMDFSPTPSPPPPQHQLHLQQQQHPPLSLHSPLGHPHLPVLAPAAVSVTLPPHLPLPVADSINGDGDADASDAGSVKDGSVESSSVRHASSPAVAGATATPSRARTSIWVHFTRDPDYATNRRGRCVYCHNYYSCSSGSTGNMWRHIKRSHPDKASTTAPVATHAAHQNAPQPPTPTPGQPPGSGAAGGSDNRPRKRHASFSSPSAEHQPRSNPQNRAMQRAHDDAAAHAYSYPEVSARAQRTHQDDIAALGPEAAGSSSESLAQALKLLLSLGTRPASAGDRSGSNASSAILMNLLDNLNSATVSRSVQPGSVDSALGMLESPATARVQRTSSYRPTGTGAAAAASNNGGNLPTIAERPNSSELFGASRPFRGFGAQPDFVDMNSIGHFVAAVADAIRAHTESADDDGTAGGRARKTLKAYIDFMVRDLVPVDRMLAPAMQQLMASMSPNATSTPSAKVLVDELLRLKDTKLQALHHQLDTVSGRISVSIGSGCLSPTMHYLAVHAHWLDTSFVRHDELLDWHCLEGAATSADIISVFESTLTKFGLFDRLGAVATNYTREFVEFLNQLETICHARGVPFDLDRNQATCIVSTLLDAREKLIGSLRQPATATGQSPMRIDSAVDSDSSASPLRKLSVTLRNLRRPDTLGGQQLVALCRERDIDQSAFDFDPSRPWDSNVALLDAALPIYAGLSDILQQHTGASPAVVISPAEWLALSQARVLMHLLNVTMDSLAQLPVEFPGIVDVVPIYDALVDNVLGFLQAPTLCNEVRRSAEILRDYLTQCHPFQASPIYRLAPVFDPRLKATYYADRGYEQVWVNRVVREAQTMLSEFATPEAVAPPPHDTIGSNELHPFIQSAVATQQSDIKSQIDTFIRLGDPKTTSQVIADSRTRTFRRAFASARSDLDDYLGAPLAAPNVPVSSWWSTHHATFPDLANLAREYLSIPASSNAVSLLLKRKSMPDFSQLAGLDKKLVSAYAWLHHWQSKEN</sequence>
<name>A0ACC1LQV8_9FUNG</name>
<keyword evidence="2" id="KW-1185">Reference proteome</keyword>